<dbReference type="SUPFAM" id="SSF63992">
    <property type="entry name" value="Dipeptide transport protein"/>
    <property type="match status" value="1"/>
</dbReference>
<dbReference type="Gene3D" id="3.40.50.10780">
    <property type="entry name" value="Dipeptide transport protein"/>
    <property type="match status" value="1"/>
</dbReference>
<dbReference type="STRING" id="690879.TSACC_3272"/>
<dbReference type="AlphaFoldDB" id="A0A146GFH5"/>
<comment type="caution">
    <text evidence="1">The sequence shown here is derived from an EMBL/GenBank/DDBJ whole genome shotgun (WGS) entry which is preliminary data.</text>
</comment>
<dbReference type="Gene3D" id="3.30.1360.130">
    <property type="entry name" value="Dipeptide transport protein"/>
    <property type="match status" value="1"/>
</dbReference>
<name>A0A146GFH5_TERSA</name>
<dbReference type="InterPro" id="IPR027476">
    <property type="entry name" value="DppA_N"/>
</dbReference>
<dbReference type="OrthoDB" id="9785420at2"/>
<dbReference type="InterPro" id="IPR036177">
    <property type="entry name" value="Peptidase_M55_sf"/>
</dbReference>
<gene>
    <name evidence="1" type="ORF">TSACC_3272</name>
</gene>
<dbReference type="Pfam" id="PF04951">
    <property type="entry name" value="Peptidase_M55"/>
    <property type="match status" value="1"/>
</dbReference>
<dbReference type="RefSeq" id="WP_075081041.1">
    <property type="nucleotide sequence ID" value="NZ_BDCO01000003.1"/>
</dbReference>
<sequence length="280" mass="30291">MKVFLMTDIEGVAGVSSHALHSYPEGKYHEEAKRRLTGEVNAAVDGLLAGGASEVLVADGHGPGGISFDHLHEKALLLHGRPITREQLLEPIWDCDVVAVVGQHARSGVAEGNQNHTFDSRAIDRMTLNGREIGETYYLAAWAGLKGIPVVFLSGDAAACEEAETDIPGIVTATVKWGQGANSEICLSSQAAQGLIRTKVREALESHRRDPVQPIGLEGPYELRIRWFSTQAADEAESVSGCERIDGKTTCYRSPSLLDALRRLHRPEMPGVKPLSQVKI</sequence>
<dbReference type="Proteomes" id="UP000076023">
    <property type="component" value="Unassembled WGS sequence"/>
</dbReference>
<evidence type="ECO:0000313" key="1">
    <source>
        <dbReference type="EMBL" id="GAT35208.1"/>
    </source>
</evidence>
<dbReference type="InterPro" id="IPR007035">
    <property type="entry name" value="Peptidase_M55"/>
</dbReference>
<evidence type="ECO:0000313" key="2">
    <source>
        <dbReference type="Proteomes" id="UP000076023"/>
    </source>
</evidence>
<dbReference type="InParanoid" id="A0A146GFH5"/>
<keyword evidence="2" id="KW-1185">Reference proteome</keyword>
<protein>
    <submittedName>
        <fullName evidence="1">D-amino peptidase</fullName>
    </submittedName>
</protein>
<accession>A0A146GFH5</accession>
<reference evidence="2" key="1">
    <citation type="journal article" date="2017" name="Genome Announc.">
        <title>Draft Genome Sequence of Terrimicrobium sacchariphilum NM-5T, a Facultative Anaerobic Soil Bacterium of the Class Spartobacteria.</title>
        <authorList>
            <person name="Qiu Y.L."/>
            <person name="Tourlousse D.M."/>
            <person name="Matsuura N."/>
            <person name="Ohashi A."/>
            <person name="Sekiguchi Y."/>
        </authorList>
    </citation>
    <scope>NUCLEOTIDE SEQUENCE [LARGE SCALE GENOMIC DNA]</scope>
    <source>
        <strain evidence="2">NM-5</strain>
    </source>
</reference>
<organism evidence="1 2">
    <name type="scientific">Terrimicrobium sacchariphilum</name>
    <dbReference type="NCBI Taxonomy" id="690879"/>
    <lineage>
        <taxon>Bacteria</taxon>
        <taxon>Pseudomonadati</taxon>
        <taxon>Verrucomicrobiota</taxon>
        <taxon>Terrimicrobiia</taxon>
        <taxon>Terrimicrobiales</taxon>
        <taxon>Terrimicrobiaceae</taxon>
        <taxon>Terrimicrobium</taxon>
    </lineage>
</organism>
<proteinExistence type="predicted"/>
<dbReference type="EMBL" id="BDCO01000003">
    <property type="protein sequence ID" value="GAT35208.1"/>
    <property type="molecule type" value="Genomic_DNA"/>
</dbReference>